<evidence type="ECO:0000259" key="4">
    <source>
        <dbReference type="PROSITE" id="PS01180"/>
    </source>
</evidence>
<dbReference type="Pfam" id="PF00431">
    <property type="entry name" value="CUB"/>
    <property type="match status" value="4"/>
</dbReference>
<dbReference type="PROSITE" id="PS01180">
    <property type="entry name" value="CUB"/>
    <property type="match status" value="4"/>
</dbReference>
<evidence type="ECO:0000256" key="2">
    <source>
        <dbReference type="ARBA" id="ARBA00023157"/>
    </source>
</evidence>
<feature type="domain" description="CUB" evidence="4">
    <location>
        <begin position="99"/>
        <end position="230"/>
    </location>
</feature>
<evidence type="ECO:0000256" key="1">
    <source>
        <dbReference type="ARBA" id="ARBA00022737"/>
    </source>
</evidence>
<dbReference type="CDD" id="cd00041">
    <property type="entry name" value="CUB"/>
    <property type="match status" value="4"/>
</dbReference>
<evidence type="ECO:0000313" key="5">
    <source>
        <dbReference type="EnsemblMetazoa" id="G19486.2:cds"/>
    </source>
</evidence>
<feature type="domain" description="CUB" evidence="4">
    <location>
        <begin position="249"/>
        <end position="370"/>
    </location>
</feature>
<reference evidence="5" key="1">
    <citation type="submission" date="2022-08" db="UniProtKB">
        <authorList>
            <consortium name="EnsemblMetazoa"/>
        </authorList>
    </citation>
    <scope>IDENTIFICATION</scope>
    <source>
        <strain evidence="5">05x7-T-G4-1.051#20</strain>
    </source>
</reference>
<sequence>MQWKTVVIPPTATVQQLQGFQDLLSSVALNRKVEDKLPRIVPETIVHDFRRVLGDLMMTENVLQTLFLLQTFFLSVDLIGPNAERGCLSFDEHAKQRGCDCVVYQSTGQRDALTFHSPNYPTAPNYPRGIVCILLSFIGDRNETVEITFIDFNLRPKENNTCKDFLKLYLDEQAAVNENSVHEYELCGDKSSLPQKTFYSRGRSIHLEFHTESVVISNPYKGFIGKYSFIDSSEFQTTMTRVSRDVSPCSYIDRHSNDTHSKGRFFSPSYPQNYPSWSDCSYQFFGRPGEVVKLTFQVLQLAGNTTSCNKDQYQDYIEVYDGVNKTERIAFICGNGGVPSIRSRTNYLTVHFHSGQNINMKGFAATYEYLIIDIAAECNKNITQASSPEGTICSPRYSHPYPADITCTYDFYANPGERVQIKFTHFNLYKSKIYSEVNGDCKLEDSVSIFIYEDYDEATAMFCGDTLPLQFMSANNWMRVRFVSNPSPGKGQASGFEFQYKFRKDFGITTGLQSFGDRNRPLCHFTYNSKMQKVGNFTSPNYPGVYPSVTNCQYVFRGERGERVTITMDNFDVGLRSETNVCGGQNDHVTFTCYSHEGPDKGFQPICGVMQSLLTKRVSDGEYFRVLMTSNDNYEHTGFLGRYEFGKGYNVFAPTTPSPETLSGRESSSPRGPSLDVISATLLGLLVCFYMNTAMS</sequence>
<dbReference type="AlphaFoldDB" id="A0A8W8JI59"/>
<feature type="domain" description="CUB" evidence="4">
    <location>
        <begin position="523"/>
        <end position="646"/>
    </location>
</feature>
<evidence type="ECO:0000256" key="3">
    <source>
        <dbReference type="PROSITE-ProRule" id="PRU00059"/>
    </source>
</evidence>
<dbReference type="Gene3D" id="2.60.120.290">
    <property type="entry name" value="Spermadhesin, CUB domain"/>
    <property type="match status" value="4"/>
</dbReference>
<comment type="caution">
    <text evidence="3">Lacks conserved residue(s) required for the propagation of feature annotation.</text>
</comment>
<organism evidence="5 6">
    <name type="scientific">Magallana gigas</name>
    <name type="common">Pacific oyster</name>
    <name type="synonym">Crassostrea gigas</name>
    <dbReference type="NCBI Taxonomy" id="29159"/>
    <lineage>
        <taxon>Eukaryota</taxon>
        <taxon>Metazoa</taxon>
        <taxon>Spiralia</taxon>
        <taxon>Lophotrochozoa</taxon>
        <taxon>Mollusca</taxon>
        <taxon>Bivalvia</taxon>
        <taxon>Autobranchia</taxon>
        <taxon>Pteriomorphia</taxon>
        <taxon>Ostreida</taxon>
        <taxon>Ostreoidea</taxon>
        <taxon>Ostreidae</taxon>
        <taxon>Magallana</taxon>
    </lineage>
</organism>
<protein>
    <recommendedName>
        <fullName evidence="4">CUB domain-containing protein</fullName>
    </recommendedName>
</protein>
<dbReference type="SUPFAM" id="SSF49854">
    <property type="entry name" value="Spermadhesin, CUB domain"/>
    <property type="match status" value="4"/>
</dbReference>
<dbReference type="SMART" id="SM00042">
    <property type="entry name" value="CUB"/>
    <property type="match status" value="4"/>
</dbReference>
<accession>A0A8W8JI59</accession>
<keyword evidence="6" id="KW-1185">Reference proteome</keyword>
<keyword evidence="2" id="KW-1015">Disulfide bond</keyword>
<dbReference type="EnsemblMetazoa" id="G19486.2">
    <property type="protein sequence ID" value="G19486.2:cds"/>
    <property type="gene ID" value="G19486"/>
</dbReference>
<dbReference type="PANTHER" id="PTHR24251:SF37">
    <property type="entry name" value="CUB DOMAIN-CONTAINING PROTEIN"/>
    <property type="match status" value="1"/>
</dbReference>
<dbReference type="Proteomes" id="UP000005408">
    <property type="component" value="Unassembled WGS sequence"/>
</dbReference>
<dbReference type="InterPro" id="IPR035914">
    <property type="entry name" value="Sperma_CUB_dom_sf"/>
</dbReference>
<feature type="domain" description="CUB" evidence="4">
    <location>
        <begin position="378"/>
        <end position="503"/>
    </location>
</feature>
<dbReference type="PANTHER" id="PTHR24251">
    <property type="entry name" value="OVOCHYMASE-RELATED"/>
    <property type="match status" value="1"/>
</dbReference>
<proteinExistence type="predicted"/>
<dbReference type="InterPro" id="IPR000859">
    <property type="entry name" value="CUB_dom"/>
</dbReference>
<name>A0A8W8JI59_MAGGI</name>
<evidence type="ECO:0000313" key="6">
    <source>
        <dbReference type="Proteomes" id="UP000005408"/>
    </source>
</evidence>
<keyword evidence="1" id="KW-0677">Repeat</keyword>